<gene>
    <name evidence="2" type="ORF">ESCO_005134</name>
</gene>
<feature type="compositionally biased region" description="Low complexity" evidence="1">
    <location>
        <begin position="177"/>
        <end position="190"/>
    </location>
</feature>
<feature type="compositionally biased region" description="Polar residues" evidence="1">
    <location>
        <begin position="74"/>
        <end position="86"/>
    </location>
</feature>
<feature type="compositionally biased region" description="Low complexity" evidence="1">
    <location>
        <begin position="50"/>
        <end position="59"/>
    </location>
</feature>
<feature type="compositionally biased region" description="Basic and acidic residues" evidence="1">
    <location>
        <begin position="490"/>
        <end position="499"/>
    </location>
</feature>
<sequence length="677" mass="72293">MPPADRTRQPQLGASATKSAGRSPLVAKVPVKPAIGHTPPTPKSHRDDAASATAAPTVAYVNTVPARSGPRPTRGNSAGTTPSATPNPDRHADRTGDSWESPGRPLAKPPLIRNESHASSRPSQLDASSEIRNDSNKFFYASEVKPAPSLVRPSPGQQKAASTFFYASEAPPSAKRNSNPSATPSNPPSTLGTTQEGVAAKFFYANGAPEISSAHSRPPLAAIPSSGSGSSASTTSKMLPGRPGTGNGAPGYGQSGLQRPESPAKTATGHSPQNSRNSSLMLPTSPTRSSVYAPSSISSATNASKRRVSIEAPPLVAKGHGRTGSAGADAFNATKFIMPTVVSSEKHASSAQSPSLAPVINMASILKAAEDLGGDEDEDDEDEDDDSNDDDDGTERDSENSEEGEDGSGEEDSDQDSYSASRASKKEPVSDYVLSARRERKVQDLEIRNTSLEAINKTLERQLRKQSAELRRFRRLSRAGKLPDPSTPKGQKDPDHSELSDLSEEESVAATNDSEEEQVKKGGKEEEEEEDEDEDEEEDNSFVSEESSSTASASGSQSDDVNRRKRDERRLELDLTRHQELLKDSQKINQSLKRCLNWTGELIKEGQKALAYQVRVSDVQFGYGGRVLRPDEDEDDTSHQADETLTNVDSDTESAAEPWAKGPQDRDSGIELPVDSG</sequence>
<dbReference type="Proteomes" id="UP000053831">
    <property type="component" value="Unassembled WGS sequence"/>
</dbReference>
<feature type="region of interest" description="Disordered" evidence="1">
    <location>
        <begin position="210"/>
        <end position="327"/>
    </location>
</feature>
<feature type="compositionally biased region" description="Basic and acidic residues" evidence="1">
    <location>
        <begin position="88"/>
        <end position="97"/>
    </location>
</feature>
<comment type="caution">
    <text evidence="2">The sequence shown here is derived from an EMBL/GenBank/DDBJ whole genome shotgun (WGS) entry which is preliminary data.</text>
</comment>
<reference evidence="2 3" key="1">
    <citation type="submission" date="2015-07" db="EMBL/GenBank/DDBJ databases">
        <title>The genome of the fungus Escovopsis weberi, a specialized disease agent of ant agriculture.</title>
        <authorList>
            <person name="de Man T.J."/>
            <person name="Stajich J.E."/>
            <person name="Kubicek C.P."/>
            <person name="Chenthamara K."/>
            <person name="Atanasova L."/>
            <person name="Druzhinina I.S."/>
            <person name="Birnbaum S."/>
            <person name="Barribeau S.M."/>
            <person name="Teiling C."/>
            <person name="Suen G."/>
            <person name="Currie C."/>
            <person name="Gerardo N.M."/>
        </authorList>
    </citation>
    <scope>NUCLEOTIDE SEQUENCE [LARGE SCALE GENOMIC DNA]</scope>
</reference>
<dbReference type="PANTHER" id="PTHR38701">
    <property type="entry name" value="CHROMOSOME 8, WHOLE GENOME SHOTGUN SEQUENCE"/>
    <property type="match status" value="1"/>
</dbReference>
<evidence type="ECO:0000256" key="1">
    <source>
        <dbReference type="SAM" id="MobiDB-lite"/>
    </source>
</evidence>
<feature type="compositionally biased region" description="Acidic residues" evidence="1">
    <location>
        <begin position="372"/>
        <end position="415"/>
    </location>
</feature>
<feature type="compositionally biased region" description="Gly residues" evidence="1">
    <location>
        <begin position="243"/>
        <end position="254"/>
    </location>
</feature>
<feature type="compositionally biased region" description="Polar residues" evidence="1">
    <location>
        <begin position="9"/>
        <end position="20"/>
    </location>
</feature>
<feature type="region of interest" description="Disordered" evidence="1">
    <location>
        <begin position="367"/>
        <end position="441"/>
    </location>
</feature>
<dbReference type="STRING" id="150374.A0A0M8MZ01"/>
<dbReference type="EMBL" id="LGSR01000008">
    <property type="protein sequence ID" value="KOS21658.1"/>
    <property type="molecule type" value="Genomic_DNA"/>
</dbReference>
<feature type="compositionally biased region" description="Low complexity" evidence="1">
    <location>
        <begin position="541"/>
        <end position="559"/>
    </location>
</feature>
<dbReference type="AlphaFoldDB" id="A0A0M8MZ01"/>
<feature type="compositionally biased region" description="Polar residues" evidence="1">
    <location>
        <begin position="117"/>
        <end position="127"/>
    </location>
</feature>
<accession>A0A0M8MZ01</accession>
<evidence type="ECO:0000313" key="2">
    <source>
        <dbReference type="EMBL" id="KOS21658.1"/>
    </source>
</evidence>
<feature type="compositionally biased region" description="Basic and acidic residues" evidence="1">
    <location>
        <begin position="568"/>
        <end position="578"/>
    </location>
</feature>
<feature type="compositionally biased region" description="Low complexity" evidence="1">
    <location>
        <begin position="289"/>
        <end position="299"/>
    </location>
</feature>
<feature type="region of interest" description="Disordered" evidence="1">
    <location>
        <begin position="625"/>
        <end position="677"/>
    </location>
</feature>
<organism evidence="2 3">
    <name type="scientific">Escovopsis weberi</name>
    <dbReference type="NCBI Taxonomy" id="150374"/>
    <lineage>
        <taxon>Eukaryota</taxon>
        <taxon>Fungi</taxon>
        <taxon>Dikarya</taxon>
        <taxon>Ascomycota</taxon>
        <taxon>Pezizomycotina</taxon>
        <taxon>Sordariomycetes</taxon>
        <taxon>Hypocreomycetidae</taxon>
        <taxon>Hypocreales</taxon>
        <taxon>Hypocreaceae</taxon>
        <taxon>Escovopsis</taxon>
    </lineage>
</organism>
<feature type="region of interest" description="Disordered" evidence="1">
    <location>
        <begin position="1"/>
        <end position="132"/>
    </location>
</feature>
<keyword evidence="3" id="KW-1185">Reference proteome</keyword>
<feature type="region of interest" description="Disordered" evidence="1">
    <location>
        <begin position="146"/>
        <end position="195"/>
    </location>
</feature>
<name>A0A0M8MZ01_ESCWE</name>
<feature type="compositionally biased region" description="Acidic residues" evidence="1">
    <location>
        <begin position="525"/>
        <end position="540"/>
    </location>
</feature>
<feature type="compositionally biased region" description="Low complexity" evidence="1">
    <location>
        <begin position="225"/>
        <end position="236"/>
    </location>
</feature>
<proteinExistence type="predicted"/>
<feature type="region of interest" description="Disordered" evidence="1">
    <location>
        <begin position="470"/>
        <end position="578"/>
    </location>
</feature>
<dbReference type="OrthoDB" id="2555519at2759"/>
<feature type="compositionally biased region" description="Polar residues" evidence="1">
    <location>
        <begin position="268"/>
        <end position="288"/>
    </location>
</feature>
<evidence type="ECO:0000313" key="3">
    <source>
        <dbReference type="Proteomes" id="UP000053831"/>
    </source>
</evidence>
<protein>
    <submittedName>
        <fullName evidence="2">Uncharacterized protein</fullName>
    </submittedName>
</protein>
<dbReference type="PANTHER" id="PTHR38701:SF1">
    <property type="entry name" value="UP-REGULATED DURING SEPTATION PROTEIN 1 DOMAIN-CONTAINING PROTEIN"/>
    <property type="match status" value="1"/>
</dbReference>